<dbReference type="PROSITE" id="PS50097">
    <property type="entry name" value="BTB"/>
    <property type="match status" value="1"/>
</dbReference>
<accession>A0A139IKG7</accession>
<dbReference type="Proteomes" id="UP000073492">
    <property type="component" value="Unassembled WGS sequence"/>
</dbReference>
<feature type="domain" description="BTB" evidence="4">
    <location>
        <begin position="1232"/>
        <end position="1304"/>
    </location>
</feature>
<dbReference type="Pfam" id="PF04802">
    <property type="entry name" value="PP4R3"/>
    <property type="match status" value="1"/>
</dbReference>
<evidence type="ECO:0000259" key="4">
    <source>
        <dbReference type="PROSITE" id="PS50097"/>
    </source>
</evidence>
<feature type="region of interest" description="Disordered" evidence="3">
    <location>
        <begin position="882"/>
        <end position="903"/>
    </location>
</feature>
<dbReference type="GO" id="GO:0030289">
    <property type="term" value="C:protein phosphatase 4 complex"/>
    <property type="evidence" value="ECO:0007669"/>
    <property type="project" value="TreeGrafter"/>
</dbReference>
<dbReference type="InterPro" id="IPR006887">
    <property type="entry name" value="P4R3-like_central_dom"/>
</dbReference>
<dbReference type="InterPro" id="IPR016024">
    <property type="entry name" value="ARM-type_fold"/>
</dbReference>
<sequence length="1509" mass="169619">MALAPANQDKKRVKVYELKNNDWYDRGTGFCLGSVFSAPDAPPEQLDARIVVTSEDEPIRTLLETPIAKDDGYQKQQETLIVWTESNGVDMALSFQEAEGCATIWDFVSDIQSRLVPEDGISDDLLDPVHSITLPDPVLGRLEEVVDAIRTASATPAGRDALSKFIMSPEQMYILKLAPLVDQAEEQELTQELHRLCTILKHLILLNDTSIIEFIVTDQAIMGVVGALEYDPDFPSHRANHRQYLSDTSKFKEVVKIDHIEIKKKIHYTYRLLYLKDVVLARILDDPTFSVLNSLIFFHQVDIVNHLQSNQSFLKELFAIFTNSEADDKRKKDAVLFIQNCCAVAKNIQAASRNQLYQNFINHGLFNVITFALRHHDSSVRVAGTDVLVSLIDHDAHLVRNHVVKAINEKTTPLTDTLIELLLVEVDLGVKSQMADAIKILLDPASVNAGIEIMSRQGNSEMLAKRGIGGDAGHPGHRGFPPQTSQFIQNFYEDGARRLFQPLKDLEGRPSMTGLSVQETSLYTHLIEVLCFFVRQHAYQSKLFILSENLHTRIAQLLLCPQKYMKLVALKWFRTCVALQDEFHNRQLIQHRLFEPILNIVYGTMPRDNLLNSACLELFEYIKRESIKQLIYHLAETYRERLMGITYVNTFQSIVQKYDQYQNPYQPMNGEGDTSFTTEPDTPDALRGRVLNGRQVFSGLKEPDPDEDAYFNTDDDLDADLGDDDEGLPTAATPGRLGLPNGHASPLKPLVNYPDDDDDDDMDILASSPDVAKEKKSSSSSDPDTSTDSPGERRGRSRERTPVDGSPPEPVAVKRRREEEDDDELGKLMGGGVKRRNSSASSNHSKTGLLASQLDGATLGLPMESLPNLDDLNAQKMDADVEPNTTKPQAPSAGAPGHGHILRRKGSLKVKNEGATNPGRYAIKPVAISADRENADGKEEKKMRNLTSLLWGGNHDLRDEGVAAMKLKLSRAEEAGLLDSSESSDATEVDSVISDLSYSKYDDDDYYERWKDLIQFSGTNASWAEKKLPLTKISQVMHDFENTFALIPRPPPNYRLTSCRHDTRTMTPISALLSGLVTTLNQTIPSSRWRPSICFIYALKDDRFQDGHSSAICEWYEPRTGCRRWKAERLSYWPSYLINKRVKSALIHELPAKIRQALLPSLSLFHMLRAVPISRTEALCNIKHHRGHFLSVQVSPTNNSRAGTALTAGRLEVHPATMAQPMKRFLEDFATELATVRVGPKDAFKEYKMPKGILRDASPWFEAALKGHGFKEGRTSTIDMPEDRPEDFEVFFYFVFHGNIAYEASECGVDIETRSHDFVQCCSVWSFAEKYLLPGLKNSAMFRACLLLVDFQWAIDDSAPEKLPPKTLALAWQALPEDSIIRSMIADYVVDTMEKKDPFDVEDCIANCPGLIRAMHASEAQLHKSAKGDFPRYRKPVKSSLLDKVDADRSLCTYDPGWECLLTSCEECGYGVPSSSIEYRCMKCKKKDCKDHVITKRLVLCHDCSEDYN</sequence>
<proteinExistence type="predicted"/>
<dbReference type="InterPro" id="IPR051137">
    <property type="entry name" value="PP4R3-like"/>
</dbReference>
<feature type="compositionally biased region" description="Acidic residues" evidence="3">
    <location>
        <begin position="704"/>
        <end position="727"/>
    </location>
</feature>
<dbReference type="SUPFAM" id="SSF50729">
    <property type="entry name" value="PH domain-like"/>
    <property type="match status" value="1"/>
</dbReference>
<feature type="compositionally biased region" description="Low complexity" evidence="3">
    <location>
        <begin position="778"/>
        <end position="789"/>
    </location>
</feature>
<name>A0A139IKG7_9PEZI</name>
<protein>
    <recommendedName>
        <fullName evidence="4">BTB domain-containing protein</fullName>
    </recommendedName>
</protein>
<dbReference type="Gene3D" id="2.30.29.30">
    <property type="entry name" value="Pleckstrin-homology domain (PH domain)/Phosphotyrosine-binding domain (PTB)"/>
    <property type="match status" value="1"/>
</dbReference>
<organism evidence="5 6">
    <name type="scientific">Pseudocercospora musae</name>
    <dbReference type="NCBI Taxonomy" id="113226"/>
    <lineage>
        <taxon>Eukaryota</taxon>
        <taxon>Fungi</taxon>
        <taxon>Dikarya</taxon>
        <taxon>Ascomycota</taxon>
        <taxon>Pezizomycotina</taxon>
        <taxon>Dothideomycetes</taxon>
        <taxon>Dothideomycetidae</taxon>
        <taxon>Mycosphaerellales</taxon>
        <taxon>Mycosphaerellaceae</taxon>
        <taxon>Pseudocercospora</taxon>
    </lineage>
</organism>
<comment type="subcellular location">
    <subcellularLocation>
        <location evidence="1">Nucleus</location>
    </subcellularLocation>
</comment>
<dbReference type="SUPFAM" id="SSF54695">
    <property type="entry name" value="POZ domain"/>
    <property type="match status" value="1"/>
</dbReference>
<dbReference type="InterPro" id="IPR055236">
    <property type="entry name" value="EVH1_PP4R3"/>
</dbReference>
<dbReference type="PANTHER" id="PTHR23318">
    <property type="entry name" value="ATP SYNTHASE GAMMA-RELATED"/>
    <property type="match status" value="1"/>
</dbReference>
<evidence type="ECO:0000313" key="6">
    <source>
        <dbReference type="Proteomes" id="UP000073492"/>
    </source>
</evidence>
<dbReference type="InterPro" id="IPR000210">
    <property type="entry name" value="BTB/POZ_dom"/>
</dbReference>
<feature type="compositionally biased region" description="Basic and acidic residues" evidence="3">
    <location>
        <begin position="790"/>
        <end position="802"/>
    </location>
</feature>
<comment type="caution">
    <text evidence="5">The sequence shown here is derived from an EMBL/GenBank/DDBJ whole genome shotgun (WGS) entry which is preliminary data.</text>
</comment>
<evidence type="ECO:0000256" key="3">
    <source>
        <dbReference type="SAM" id="MobiDB-lite"/>
    </source>
</evidence>
<keyword evidence="2" id="KW-0539">Nucleus</keyword>
<dbReference type="Pfam" id="PF22972">
    <property type="entry name" value="EVH1_PP4R3"/>
    <property type="match status" value="1"/>
</dbReference>
<evidence type="ECO:0000256" key="2">
    <source>
        <dbReference type="ARBA" id="ARBA00023242"/>
    </source>
</evidence>
<dbReference type="EMBL" id="LFZO01000062">
    <property type="protein sequence ID" value="KXT15277.1"/>
    <property type="molecule type" value="Genomic_DNA"/>
</dbReference>
<evidence type="ECO:0000313" key="5">
    <source>
        <dbReference type="EMBL" id="KXT15277.1"/>
    </source>
</evidence>
<feature type="compositionally biased region" description="Acidic residues" evidence="3">
    <location>
        <begin position="754"/>
        <end position="763"/>
    </location>
</feature>
<dbReference type="GO" id="GO:0072542">
    <property type="term" value="F:protein phosphatase activator activity"/>
    <property type="evidence" value="ECO:0007669"/>
    <property type="project" value="TreeGrafter"/>
</dbReference>
<reference evidence="5 6" key="1">
    <citation type="submission" date="2015-07" db="EMBL/GenBank/DDBJ databases">
        <title>Comparative genomics of the Sigatoka disease complex on banana suggests a link between parallel evolutionary changes in Pseudocercospora fijiensis and Pseudocercospora eumusae and increased virulence on the banana host.</title>
        <authorList>
            <person name="Chang T.-C."/>
            <person name="Salvucci A."/>
            <person name="Crous P.W."/>
            <person name="Stergiopoulos I."/>
        </authorList>
    </citation>
    <scope>NUCLEOTIDE SEQUENCE [LARGE SCALE GENOMIC DNA]</scope>
    <source>
        <strain evidence="5 6">CBS 116634</strain>
    </source>
</reference>
<keyword evidence="6" id="KW-1185">Reference proteome</keyword>
<dbReference type="STRING" id="113226.A0A139IKG7"/>
<dbReference type="InterPro" id="IPR011333">
    <property type="entry name" value="SKP1/BTB/POZ_sf"/>
</dbReference>
<dbReference type="PANTHER" id="PTHR23318:SF0">
    <property type="entry name" value="SERINE_THREONINE-PROTEIN PHOSPHATASE 4 REGULATORY SUBUNIT 3"/>
    <property type="match status" value="1"/>
</dbReference>
<evidence type="ECO:0000256" key="1">
    <source>
        <dbReference type="ARBA" id="ARBA00004123"/>
    </source>
</evidence>
<dbReference type="InterPro" id="IPR011993">
    <property type="entry name" value="PH-like_dom_sf"/>
</dbReference>
<feature type="region of interest" description="Disordered" evidence="3">
    <location>
        <begin position="664"/>
        <end position="847"/>
    </location>
</feature>
<feature type="compositionally biased region" description="Polar residues" evidence="3">
    <location>
        <begin position="664"/>
        <end position="680"/>
    </location>
</feature>
<dbReference type="GO" id="GO:0006974">
    <property type="term" value="P:DNA damage response"/>
    <property type="evidence" value="ECO:0007669"/>
    <property type="project" value="TreeGrafter"/>
</dbReference>
<dbReference type="SUPFAM" id="SSF48371">
    <property type="entry name" value="ARM repeat"/>
    <property type="match status" value="1"/>
</dbReference>
<dbReference type="OrthoDB" id="27483at2759"/>
<dbReference type="Gene3D" id="3.30.710.10">
    <property type="entry name" value="Potassium Channel Kv1.1, Chain A"/>
    <property type="match status" value="1"/>
</dbReference>
<dbReference type="GO" id="GO:0005654">
    <property type="term" value="C:nucleoplasm"/>
    <property type="evidence" value="ECO:0007669"/>
    <property type="project" value="TreeGrafter"/>
</dbReference>
<gene>
    <name evidence="5" type="ORF">AC579_4833</name>
</gene>
<dbReference type="CDD" id="cd18186">
    <property type="entry name" value="BTB_POZ_ZBTB_KLHL-like"/>
    <property type="match status" value="1"/>
</dbReference>